<evidence type="ECO:0000259" key="2">
    <source>
        <dbReference type="SMART" id="SM00228"/>
    </source>
</evidence>
<evidence type="ECO:0000256" key="1">
    <source>
        <dbReference type="SAM" id="MobiDB-lite"/>
    </source>
</evidence>
<feature type="domain" description="PDZ" evidence="2">
    <location>
        <begin position="604"/>
        <end position="678"/>
    </location>
</feature>
<dbReference type="AlphaFoldDB" id="A0AAV2YL87"/>
<dbReference type="InterPro" id="IPR001478">
    <property type="entry name" value="PDZ"/>
</dbReference>
<keyword evidence="4" id="KW-1185">Reference proteome</keyword>
<dbReference type="Proteomes" id="UP001146120">
    <property type="component" value="Unassembled WGS sequence"/>
</dbReference>
<proteinExistence type="predicted"/>
<organism evidence="3 4">
    <name type="scientific">Lagenidium giganteum</name>
    <dbReference type="NCBI Taxonomy" id="4803"/>
    <lineage>
        <taxon>Eukaryota</taxon>
        <taxon>Sar</taxon>
        <taxon>Stramenopiles</taxon>
        <taxon>Oomycota</taxon>
        <taxon>Peronosporomycetes</taxon>
        <taxon>Pythiales</taxon>
        <taxon>Pythiaceae</taxon>
    </lineage>
</organism>
<feature type="domain" description="PDZ" evidence="2">
    <location>
        <begin position="22"/>
        <end position="109"/>
    </location>
</feature>
<feature type="domain" description="PDZ" evidence="2">
    <location>
        <begin position="131"/>
        <end position="209"/>
    </location>
</feature>
<evidence type="ECO:0000313" key="4">
    <source>
        <dbReference type="Proteomes" id="UP001146120"/>
    </source>
</evidence>
<dbReference type="SMART" id="SM00228">
    <property type="entry name" value="PDZ"/>
    <property type="match status" value="5"/>
</dbReference>
<feature type="region of interest" description="Disordered" evidence="1">
    <location>
        <begin position="685"/>
        <end position="771"/>
    </location>
</feature>
<feature type="domain" description="PDZ" evidence="2">
    <location>
        <begin position="226"/>
        <end position="295"/>
    </location>
</feature>
<comment type="caution">
    <text evidence="3">The sequence shown here is derived from an EMBL/GenBank/DDBJ whole genome shotgun (WGS) entry which is preliminary data.</text>
</comment>
<feature type="compositionally biased region" description="Pro residues" evidence="1">
    <location>
        <begin position="702"/>
        <end position="714"/>
    </location>
</feature>
<dbReference type="SUPFAM" id="SSF50156">
    <property type="entry name" value="PDZ domain-like"/>
    <property type="match status" value="2"/>
</dbReference>
<reference evidence="3" key="2">
    <citation type="journal article" date="2023" name="Microbiol Resour">
        <title>Decontamination and Annotation of the Draft Genome Sequence of the Oomycete Lagenidium giganteum ARSEF 373.</title>
        <authorList>
            <person name="Morgan W.R."/>
            <person name="Tartar A."/>
        </authorList>
    </citation>
    <scope>NUCLEOTIDE SEQUENCE</scope>
    <source>
        <strain evidence="3">ARSEF 373</strain>
    </source>
</reference>
<evidence type="ECO:0000313" key="3">
    <source>
        <dbReference type="EMBL" id="DAZ94891.1"/>
    </source>
</evidence>
<protein>
    <recommendedName>
        <fullName evidence="2">PDZ domain-containing protein</fullName>
    </recommendedName>
</protein>
<sequence>MTDAAGIDEFGREHLVVEAAPGRLGISLGETAQGFVVVRGLDTLGPSDLDHLDDVERKRMQLLRQTVQVGDRLVEIEGEDVVHCSIREIIVRLGKLASKKRLLTFARYHTTHFDTKQFDVEKLVHVRAPSGPLGLAISDKLHHGAFIDGFHPLADGTMSKLAKNPKVHRGCQIVNVNHVDVASSSRETAVNVLANMKDQDKEMILYRAAPATCAQMYHTEYANSDVPLGFFLDENENFKCVVTSIPTLSLRSAMAVGDILIGVNATDVSCLSRVDAMGVLRTAAYPRTLYFYRPHSVVLPECHLIRIDSGPMGLDLDGRHPDHAVIAGFTSMADAERPIFSHIASFLPGSFIISINKLDVSQHSLREISSLLAKFKHSPKDIVVCNAPLMAILMKKRRAQTVHVPKGPLGVHFDGAQQDRCVVSGYYAVGDGQPGAIEADGRVPSGSVLCKINSLNVSCLRLAQVTELLKKLSDCPKELTFMLPRGPGKDMTTKVIDVRVSPGALGIDLKSSISSKVIVDRLNHDKTRGPTRIHDHGGVIEGSEFVAIDGFDVTSLEISEVTALLKVLAGHEKIITFSTTTAAYETMLSTQRKAALRGVLVTLSPLGIEFDSSMSQKAVISGYAKAATNTQLREEEIPVGSRLVAIDGVDVRTLPLADIARILRDLAAVPKLLVFDTTHCKNVASPLSSPREAPPAATAPVAPSPSSPLNPPSPTRSLFHRTFGTQPSAPPSSPTNPTGPPPPLDPAALANLSTKFSPPASPTQQDTKPPRMEYTINMASWSGARALHRLVIDDATKSLQIHVMSSPRTGKGAAVPLPLAEITAIDVSSKAAPPGSPTKSLFRSSAADSTAVAIHTSTKKAVEFEMRTTEERREFHTLLSSLVPGIRSRTN</sequence>
<feature type="compositionally biased region" description="Pro residues" evidence="1">
    <location>
        <begin position="728"/>
        <end position="745"/>
    </location>
</feature>
<dbReference type="Gene3D" id="2.30.42.10">
    <property type="match status" value="1"/>
</dbReference>
<name>A0AAV2YL87_9STRA</name>
<feature type="domain" description="PDZ" evidence="2">
    <location>
        <begin position="407"/>
        <end position="487"/>
    </location>
</feature>
<feature type="compositionally biased region" description="Low complexity" evidence="1">
    <location>
        <begin position="688"/>
        <end position="701"/>
    </location>
</feature>
<dbReference type="EMBL" id="DAKRPA010000228">
    <property type="protein sequence ID" value="DAZ94891.1"/>
    <property type="molecule type" value="Genomic_DNA"/>
</dbReference>
<gene>
    <name evidence="3" type="ORF">N0F65_008035</name>
</gene>
<accession>A0AAV2YL87</accession>
<reference evidence="3" key="1">
    <citation type="submission" date="2022-11" db="EMBL/GenBank/DDBJ databases">
        <authorList>
            <person name="Morgan W.R."/>
            <person name="Tartar A."/>
        </authorList>
    </citation>
    <scope>NUCLEOTIDE SEQUENCE</scope>
    <source>
        <strain evidence="3">ARSEF 373</strain>
    </source>
</reference>
<dbReference type="InterPro" id="IPR036034">
    <property type="entry name" value="PDZ_sf"/>
</dbReference>